<dbReference type="PANTHER" id="PTHR11804:SF84">
    <property type="entry name" value="SACCHAROLYSIN"/>
    <property type="match status" value="1"/>
</dbReference>
<feature type="chain" id="PRO_5045976967" evidence="8">
    <location>
        <begin position="22"/>
        <end position="603"/>
    </location>
</feature>
<evidence type="ECO:0000256" key="7">
    <source>
        <dbReference type="RuleBase" id="RU003435"/>
    </source>
</evidence>
<dbReference type="Gene3D" id="3.40.390.10">
    <property type="entry name" value="Collagenase (Catalytic Domain)"/>
    <property type="match status" value="1"/>
</dbReference>
<dbReference type="InterPro" id="IPR045090">
    <property type="entry name" value="Pept_M3A_M3B"/>
</dbReference>
<feature type="domain" description="Peptidase M3A/M3B catalytic" evidence="9">
    <location>
        <begin position="213"/>
        <end position="285"/>
    </location>
</feature>
<accession>A0ABY9TGU7</accession>
<reference evidence="11" key="1">
    <citation type="submission" date="2023-09" db="EMBL/GenBank/DDBJ databases">
        <authorList>
            <person name="Li S."/>
            <person name="Li X."/>
            <person name="Zhang C."/>
            <person name="Zhao Z."/>
        </authorList>
    </citation>
    <scope>NUCLEOTIDE SEQUENCE [LARGE SCALE GENOMIC DNA]</scope>
    <source>
        <strain evidence="11">SQ345</strain>
    </source>
</reference>
<protein>
    <submittedName>
        <fullName evidence="10">M3 family metallopeptidase</fullName>
    </submittedName>
</protein>
<keyword evidence="2 7" id="KW-0645">Protease</keyword>
<dbReference type="InterPro" id="IPR001567">
    <property type="entry name" value="Pept_M3A_M3B_dom"/>
</dbReference>
<evidence type="ECO:0000256" key="5">
    <source>
        <dbReference type="ARBA" id="ARBA00022833"/>
    </source>
</evidence>
<evidence type="ECO:0000256" key="4">
    <source>
        <dbReference type="ARBA" id="ARBA00022801"/>
    </source>
</evidence>
<dbReference type="Gene3D" id="1.10.1370.10">
    <property type="entry name" value="Neurolysin, domain 3"/>
    <property type="match status" value="2"/>
</dbReference>
<evidence type="ECO:0000256" key="6">
    <source>
        <dbReference type="ARBA" id="ARBA00023049"/>
    </source>
</evidence>
<keyword evidence="8" id="KW-0732">Signal</keyword>
<dbReference type="InterPro" id="IPR024079">
    <property type="entry name" value="MetalloPept_cat_dom_sf"/>
</dbReference>
<dbReference type="RefSeq" id="WP_348387118.1">
    <property type="nucleotide sequence ID" value="NZ_CP134146.1"/>
</dbReference>
<keyword evidence="3 7" id="KW-0479">Metal-binding</keyword>
<keyword evidence="4 7" id="KW-0378">Hydrolase</keyword>
<organism evidence="10 11">
    <name type="scientific">Thalassotalea nanhaiensis</name>
    <dbReference type="NCBI Taxonomy" id="3065648"/>
    <lineage>
        <taxon>Bacteria</taxon>
        <taxon>Pseudomonadati</taxon>
        <taxon>Pseudomonadota</taxon>
        <taxon>Gammaproteobacteria</taxon>
        <taxon>Alteromonadales</taxon>
        <taxon>Colwelliaceae</taxon>
        <taxon>Thalassotalea</taxon>
    </lineage>
</organism>
<sequence length="603" mass="68080">MQKLILTISVITLTLSATCFADSVSKDAAFGADIEQRCLQMTSTLTKPKAFSTEADFDANIQQLEGVLIPANNLLFESYLYANVSPDKSIIAAAEQCQLTTSANIDSFIGSEQVGALLKKTNTLANTDIEKRVQEKYQRLNQQLSNKQYAKLKAEAKTIGADFRKGVSVKVKDTFVLPGECADGLEKKYQKRYLKDGQMVAELKGSNYATFIKRLPEESCRKLAYSQYQGRHTKTNKDNLLALLAARNNSAKSLGYRNFAELSLQDTMIDNINDVDAFLSNIAKAQPATYAPWDYRYIPYAKTTNKKASPSLTPKEAHQGLFTLLESEFGLTVVKLDEPAWHNSVAVYMLKEGDNNIGKFYLDLYSRANKYTKNRHRAIKRGVTGVQMPSSALILNLPEKEWKQTHVKSFFHEFGHLIHNLVATQKYHIIAGISIENDLVEMPAKWFEWLSFDPKMQQRMFGKVVLAGEAPDSGTTFNLRLYRAGMALAYFSQDVNGENIEKINAKLALKYLGHPYAKGSSSQYSFSHLGTYGPRYYSYIWSEVVARRLLEDYFAGRFSGRDYLHSLFEQGGSIAMTEMFAKLYKKPLTLQDIIKWVSYEKTL</sequence>
<evidence type="ECO:0000256" key="8">
    <source>
        <dbReference type="SAM" id="SignalP"/>
    </source>
</evidence>
<evidence type="ECO:0000313" key="11">
    <source>
        <dbReference type="Proteomes" id="UP001248581"/>
    </source>
</evidence>
<evidence type="ECO:0000313" key="10">
    <source>
        <dbReference type="EMBL" id="WNC67960.1"/>
    </source>
</evidence>
<gene>
    <name evidence="10" type="ORF">RI845_15720</name>
</gene>
<proteinExistence type="inferred from homology"/>
<dbReference type="SUPFAM" id="SSF55486">
    <property type="entry name" value="Metalloproteases ('zincins'), catalytic domain"/>
    <property type="match status" value="1"/>
</dbReference>
<dbReference type="Proteomes" id="UP001248581">
    <property type="component" value="Chromosome"/>
</dbReference>
<evidence type="ECO:0000256" key="1">
    <source>
        <dbReference type="ARBA" id="ARBA00006040"/>
    </source>
</evidence>
<keyword evidence="11" id="KW-1185">Reference proteome</keyword>
<keyword evidence="6 7" id="KW-0482">Metalloprotease</keyword>
<evidence type="ECO:0000256" key="3">
    <source>
        <dbReference type="ARBA" id="ARBA00022723"/>
    </source>
</evidence>
<dbReference type="Pfam" id="PF01432">
    <property type="entry name" value="Peptidase_M3"/>
    <property type="match status" value="2"/>
</dbReference>
<comment type="cofactor">
    <cofactor evidence="7">
        <name>Zn(2+)</name>
        <dbReference type="ChEBI" id="CHEBI:29105"/>
    </cofactor>
    <text evidence="7">Binds 1 zinc ion.</text>
</comment>
<feature type="signal peptide" evidence="8">
    <location>
        <begin position="1"/>
        <end position="21"/>
    </location>
</feature>
<keyword evidence="5 7" id="KW-0862">Zinc</keyword>
<comment type="similarity">
    <text evidence="1 7">Belongs to the peptidase M3 family.</text>
</comment>
<dbReference type="PANTHER" id="PTHR11804">
    <property type="entry name" value="PROTEASE M3 THIMET OLIGOPEPTIDASE-RELATED"/>
    <property type="match status" value="1"/>
</dbReference>
<evidence type="ECO:0000256" key="2">
    <source>
        <dbReference type="ARBA" id="ARBA00022670"/>
    </source>
</evidence>
<evidence type="ECO:0000259" key="9">
    <source>
        <dbReference type="Pfam" id="PF01432"/>
    </source>
</evidence>
<dbReference type="InterPro" id="IPR024077">
    <property type="entry name" value="Neurolysin/TOP_dom2"/>
</dbReference>
<name>A0ABY9TGU7_9GAMM</name>
<dbReference type="EMBL" id="CP134146">
    <property type="protein sequence ID" value="WNC67960.1"/>
    <property type="molecule type" value="Genomic_DNA"/>
</dbReference>
<feature type="domain" description="Peptidase M3A/M3B catalytic" evidence="9">
    <location>
        <begin position="289"/>
        <end position="589"/>
    </location>
</feature>